<evidence type="ECO:0000259" key="4">
    <source>
        <dbReference type="Pfam" id="PF17432"/>
    </source>
</evidence>
<dbReference type="OrthoDB" id="10031169at2759"/>
<dbReference type="InterPro" id="IPR037144">
    <property type="entry name" value="Peptidase_M1_pepN_C_sf"/>
</dbReference>
<feature type="domain" description="Peptidase M1 alanyl aminopeptidase Ig-like fold" evidence="3">
    <location>
        <begin position="712"/>
        <end position="802"/>
    </location>
</feature>
<dbReference type="Pfam" id="PF01433">
    <property type="entry name" value="Peptidase_M1"/>
    <property type="match status" value="1"/>
</dbReference>
<dbReference type="Proteomes" id="UP001165121">
    <property type="component" value="Unassembled WGS sequence"/>
</dbReference>
<evidence type="ECO:0000313" key="6">
    <source>
        <dbReference type="EMBL" id="GMF29976.1"/>
    </source>
</evidence>
<evidence type="ECO:0000259" key="5">
    <source>
        <dbReference type="Pfam" id="PF17900"/>
    </source>
</evidence>
<dbReference type="InterPro" id="IPR045357">
    <property type="entry name" value="Aminopeptidase_N-like_N"/>
</dbReference>
<dbReference type="Gene3D" id="2.60.40.1730">
    <property type="entry name" value="tricorn interacting facor f3 domain"/>
    <property type="match status" value="1"/>
</dbReference>
<dbReference type="PANTHER" id="PTHR46322">
    <property type="entry name" value="PUROMYCIN-SENSITIVE AMINOPEPTIDASE"/>
    <property type="match status" value="1"/>
</dbReference>
<dbReference type="GO" id="GO:0008270">
    <property type="term" value="F:zinc ion binding"/>
    <property type="evidence" value="ECO:0007669"/>
    <property type="project" value="InterPro"/>
</dbReference>
<accession>A0A9W6UCY8</accession>
<keyword evidence="1" id="KW-0378">Hydrolase</keyword>
<feature type="domain" description="Peptidase M1 alanyl aminopeptidase C-terminal" evidence="4">
    <location>
        <begin position="811"/>
        <end position="1127"/>
    </location>
</feature>
<dbReference type="SUPFAM" id="SSF63737">
    <property type="entry name" value="Leukotriene A4 hydrolase N-terminal domain"/>
    <property type="match status" value="1"/>
</dbReference>
<dbReference type="GO" id="GO:0004177">
    <property type="term" value="F:aminopeptidase activity"/>
    <property type="evidence" value="ECO:0007669"/>
    <property type="project" value="UniProtKB-KW"/>
</dbReference>
<dbReference type="Gene3D" id="1.25.50.10">
    <property type="entry name" value="Peptidase M1, alanyl aminopeptidase, C-terminal domain"/>
    <property type="match status" value="1"/>
</dbReference>
<keyword evidence="7" id="KW-1185">Reference proteome</keyword>
<dbReference type="Pfam" id="PF17900">
    <property type="entry name" value="Peptidase_M1_N"/>
    <property type="match status" value="1"/>
</dbReference>
<dbReference type="InterPro" id="IPR012779">
    <property type="entry name" value="Peptidase_M1_pepN"/>
</dbReference>
<dbReference type="Gene3D" id="1.10.390.10">
    <property type="entry name" value="Neutral Protease Domain 2"/>
    <property type="match status" value="1"/>
</dbReference>
<dbReference type="SUPFAM" id="SSF55486">
    <property type="entry name" value="Metalloproteases ('zincins'), catalytic domain"/>
    <property type="match status" value="1"/>
</dbReference>
<organism evidence="6 7">
    <name type="scientific">Phytophthora fragariaefolia</name>
    <dbReference type="NCBI Taxonomy" id="1490495"/>
    <lineage>
        <taxon>Eukaryota</taxon>
        <taxon>Sar</taxon>
        <taxon>Stramenopiles</taxon>
        <taxon>Oomycota</taxon>
        <taxon>Peronosporomycetes</taxon>
        <taxon>Peronosporales</taxon>
        <taxon>Peronosporaceae</taxon>
        <taxon>Phytophthora</taxon>
    </lineage>
</organism>
<gene>
    <name evidence="6" type="ORF">Pfra01_000653500</name>
</gene>
<evidence type="ECO:0000259" key="3">
    <source>
        <dbReference type="Pfam" id="PF11940"/>
    </source>
</evidence>
<dbReference type="InterPro" id="IPR038438">
    <property type="entry name" value="PepN_Ig-like_sf"/>
</dbReference>
<feature type="domain" description="Peptidase M1 membrane alanine aminopeptidase" evidence="2">
    <location>
        <begin position="504"/>
        <end position="707"/>
    </location>
</feature>
<reference evidence="6" key="1">
    <citation type="submission" date="2023-04" db="EMBL/GenBank/DDBJ databases">
        <title>Phytophthora fragariaefolia NBRC 109709.</title>
        <authorList>
            <person name="Ichikawa N."/>
            <person name="Sato H."/>
            <person name="Tonouchi N."/>
        </authorList>
    </citation>
    <scope>NUCLEOTIDE SEQUENCE</scope>
    <source>
        <strain evidence="6">NBRC 109709</strain>
    </source>
</reference>
<dbReference type="InterPro" id="IPR027268">
    <property type="entry name" value="Peptidase_M4/M1_CTD_sf"/>
</dbReference>
<sequence length="1149" mass="127911">MATPTTDYMYCNKCTFAHEEARVSTDVLGRSPLAKNPTDQVRTLTSMTVAVLMRSSRSCARTALRFKAPLGRRSAGHTRCVSALSPGLSSLAGGPLVASNALRVIASGPRIGGALQFSSQAGDEATEHATASGEGPVTADKQLEEARKRYRFTRQDFQPLQTKPLHFDMVFDMTESQVKVTLQTTLKHGGAQPLSELKLNAKELEILSVDQLHEFTPLAGGKDFVAHVQSFGEPRALQHEVDKEDHFLVVKLDRPVQPGEEFVIRTVSVATPTENILEGLYFDYTPEGAPKTIITQCQQHGFQRIVPCIDTMDAKAYYTTTIVAGTRYTNIITNGDLAPGYHTETGVPIFHPASEVHGVKDSSRHVLKYYNHKVNMAPYLFFLGVGTYETFRRTLEFPDGDTTLLEILAFPGYFEPADAKAAVKMLHDSVLWVMVSLGPEACQHHNERKRIYELLQEREALKAKEGELCLGPNEEYVKHPLSDADTARLAAVRAELKELLKVWKKTGYKYTGAVYREIAMENSYYGGMENVGNTTIVSSCLCPSCRMDDKSYEYMEHVKVHEYYHNINGSQVTGQSPFEIWLNEAVTVHMERKRGAAIFGEDYSRLSEVLYMFTPAIGPLAQDKSATSLSVEPQGFNQTQELISVVTYSKAPEFVRMVELLLGEATFHKALDMYHTKYAFGNATSMEWIKCMEESSGLDLQNLAKTWLNRPGHPEVSYSTEYNAALKEYVGEISQTGFEDKPVENNGPWEIPIDWSLVKDGKSLKSGVFLVKTKEAKLVIPDVAEEPDFLSFARGWSFFGKSKQTNPSIAQLTKQALSDPDAVNKYQAYRAVADTEKARVIEGLLKGNKQVEISPEFVELHGSILFSDELTPSARALTLGEANTISNYDELSHHYVAINNATTALLQAVWAKCSKQIESAYSKLCQESRSGPHSEQFQQRALKRHLLLLIEAGGKPPVLSSIPQVAPTVAPAKLALDLLRNSTFASEKATGFRVVLEDEHFADRAEIQAEVFEEWSKTPDMLTKYISIVSSLDSKDVGQQISTLLASPSFNPAQSSHGRVVTRSLSQVRDFSLATDEGLDVMVEAFAKIGKVNQMSAYPLLQCFDHLDRFDDATKEKMFATLQRMQDSIDKKKEESLYNQLSIILEKKQ</sequence>
<keyword evidence="1" id="KW-0645">Protease</keyword>
<dbReference type="InterPro" id="IPR014782">
    <property type="entry name" value="Peptidase_M1_dom"/>
</dbReference>
<name>A0A9W6UCY8_9STRA</name>
<feature type="domain" description="Aminopeptidase N-like N-terminal" evidence="5">
    <location>
        <begin position="165"/>
        <end position="336"/>
    </location>
</feature>
<dbReference type="Pfam" id="PF11940">
    <property type="entry name" value="DUF3458"/>
    <property type="match status" value="1"/>
</dbReference>
<dbReference type="GO" id="GO:0008237">
    <property type="term" value="F:metallopeptidase activity"/>
    <property type="evidence" value="ECO:0007669"/>
    <property type="project" value="InterPro"/>
</dbReference>
<dbReference type="InterPro" id="IPR042097">
    <property type="entry name" value="Aminopeptidase_N-like_N_sf"/>
</dbReference>
<dbReference type="EMBL" id="BSXT01000556">
    <property type="protein sequence ID" value="GMF29976.1"/>
    <property type="molecule type" value="Genomic_DNA"/>
</dbReference>
<proteinExistence type="predicted"/>
<dbReference type="PANTHER" id="PTHR46322:SF1">
    <property type="entry name" value="PUROMYCIN-SENSITIVE AMINOPEPTIDASE"/>
    <property type="match status" value="1"/>
</dbReference>
<comment type="caution">
    <text evidence="6">The sequence shown here is derived from an EMBL/GenBank/DDBJ whole genome shotgun (WGS) entry which is preliminary data.</text>
</comment>
<keyword evidence="1" id="KW-0031">Aminopeptidase</keyword>
<evidence type="ECO:0000259" key="2">
    <source>
        <dbReference type="Pfam" id="PF01433"/>
    </source>
</evidence>
<dbReference type="InterPro" id="IPR024601">
    <property type="entry name" value="Peptidase_M1_pepN_C"/>
</dbReference>
<dbReference type="AlphaFoldDB" id="A0A9W6UCY8"/>
<dbReference type="InterPro" id="IPR035414">
    <property type="entry name" value="Peptidase_M1_pepN_Ig-like"/>
</dbReference>
<dbReference type="Pfam" id="PF17432">
    <property type="entry name" value="DUF3458_C"/>
    <property type="match status" value="1"/>
</dbReference>
<evidence type="ECO:0000313" key="7">
    <source>
        <dbReference type="Proteomes" id="UP001165121"/>
    </source>
</evidence>
<dbReference type="Gene3D" id="2.60.40.1840">
    <property type="match status" value="1"/>
</dbReference>
<protein>
    <submittedName>
        <fullName evidence="6">Unnamed protein product</fullName>
    </submittedName>
</protein>
<evidence type="ECO:0000256" key="1">
    <source>
        <dbReference type="ARBA" id="ARBA00022438"/>
    </source>
</evidence>